<organism evidence="1 2">
    <name type="scientific">Holdemanella biformis</name>
    <dbReference type="NCBI Taxonomy" id="1735"/>
    <lineage>
        <taxon>Bacteria</taxon>
        <taxon>Bacillati</taxon>
        <taxon>Bacillota</taxon>
        <taxon>Erysipelotrichia</taxon>
        <taxon>Erysipelotrichales</taxon>
        <taxon>Erysipelotrichaceae</taxon>
        <taxon>Holdemanella</taxon>
    </lineage>
</organism>
<evidence type="ECO:0000313" key="2">
    <source>
        <dbReference type="Proteomes" id="UP000285274"/>
    </source>
</evidence>
<dbReference type="RefSeq" id="WP_118320515.1">
    <property type="nucleotide sequence ID" value="NZ_QRVM01000057.1"/>
</dbReference>
<dbReference type="AlphaFoldDB" id="A0A412IXD8"/>
<evidence type="ECO:0000313" key="1">
    <source>
        <dbReference type="EMBL" id="RGS44738.1"/>
    </source>
</evidence>
<sequence length="420" mass="50186">MHYLKINDSDKKKIGYLIHLYRTQQFKHLSQNSFLLNEYNEPICTRQTLSKIEQGIIIKNDSIYEELLKKVNLKFNTDYCIEEFLPTSIFSDLLNACDYYNLEKLISISESYIKQLNPFKEYIFFHEYYECFKWIYTYYSSFELPTLQSTEYIISLKNIINSNLYEVMMDLVLKKRTISGIYDFSYFDFKNSNSMINRGNHMMILYNQSKLSEMLDYCQDLEKEYSSKNNYIRLLDIYSLKGFAFSNTEKEKFEKLVSQINHTVEAHNSNIPKIKISQLLKNIGLQAFRIDMYDIAINYLEQYIAMDSPYANIVGIDLCISYQKTNKINQLKSFIQSKEVYKGDSQYENLLNYFILKYKYQTDNDELSYFIVNKVPIIIDNTMGKYKQFFYEELNMLVEQTKRYKDLKTYLDSTSDMLPI</sequence>
<proteinExistence type="predicted"/>
<name>A0A412IXD8_9FIRM</name>
<gene>
    <name evidence="1" type="ORF">DWX92_10070</name>
</gene>
<dbReference type="EMBL" id="QRVM01000057">
    <property type="protein sequence ID" value="RGS44738.1"/>
    <property type="molecule type" value="Genomic_DNA"/>
</dbReference>
<reference evidence="1 2" key="1">
    <citation type="submission" date="2018-08" db="EMBL/GenBank/DDBJ databases">
        <title>A genome reference for cultivated species of the human gut microbiota.</title>
        <authorList>
            <person name="Zou Y."/>
            <person name="Xue W."/>
            <person name="Luo G."/>
        </authorList>
    </citation>
    <scope>NUCLEOTIDE SEQUENCE [LARGE SCALE GENOMIC DNA]</scope>
    <source>
        <strain evidence="1 2">AF22-10AC</strain>
    </source>
</reference>
<dbReference type="Proteomes" id="UP000285274">
    <property type="component" value="Unassembled WGS sequence"/>
</dbReference>
<accession>A0A412IXD8</accession>
<protein>
    <submittedName>
        <fullName evidence="1">Uncharacterized protein</fullName>
    </submittedName>
</protein>
<comment type="caution">
    <text evidence="1">The sequence shown here is derived from an EMBL/GenBank/DDBJ whole genome shotgun (WGS) entry which is preliminary data.</text>
</comment>